<dbReference type="InterPro" id="IPR023393">
    <property type="entry name" value="START-like_dom_sf"/>
</dbReference>
<dbReference type="PANTHER" id="PTHR38588">
    <property type="entry name" value="BLL0334 PROTEIN"/>
    <property type="match status" value="1"/>
</dbReference>
<evidence type="ECO:0000313" key="2">
    <source>
        <dbReference type="Proteomes" id="UP000534783"/>
    </source>
</evidence>
<dbReference type="Proteomes" id="UP000534783">
    <property type="component" value="Unassembled WGS sequence"/>
</dbReference>
<reference evidence="1 2" key="1">
    <citation type="journal article" date="2020" name="Nature">
        <title>Bacterial chemolithoautotrophy via manganese oxidation.</title>
        <authorList>
            <person name="Yu H."/>
            <person name="Leadbetter J.R."/>
        </authorList>
    </citation>
    <scope>NUCLEOTIDE SEQUENCE [LARGE SCALE GENOMIC DNA]</scope>
    <source>
        <strain evidence="1 2">Mn-1</strain>
    </source>
</reference>
<name>A0A7X6IBD0_9BACT</name>
<sequence>MGLTFDKKFEINAPIEAAWAFLTDPKQVAQCLPGAELTKQIDATTYEGTVSAKVGPIMAKYKGEVRLEKLDRATYEVVAVGRGQDVTGKGGADGKMVSRFRAIDPGKTEISISSEVNLTGKLVQFGRGLIQDVADQIFHKFTAAVRERLEKPADAAAAVSPPSPAAPINAFALLSRAIWQWLLRLFGKRSADGKG</sequence>
<dbReference type="PANTHER" id="PTHR38588:SF1">
    <property type="entry name" value="BLL0334 PROTEIN"/>
    <property type="match status" value="1"/>
</dbReference>
<dbReference type="AlphaFoldDB" id="A0A7X6IBD0"/>
<dbReference type="RefSeq" id="WP_168060182.1">
    <property type="nucleotide sequence ID" value="NZ_VTOW01000002.1"/>
</dbReference>
<dbReference type="Pfam" id="PF06240">
    <property type="entry name" value="COXG"/>
    <property type="match status" value="1"/>
</dbReference>
<accession>A0A7X6IBD0</accession>
<evidence type="ECO:0000313" key="1">
    <source>
        <dbReference type="EMBL" id="NKE71498.1"/>
    </source>
</evidence>
<dbReference type="CDD" id="cd07823">
    <property type="entry name" value="SRPBCC_5"/>
    <property type="match status" value="1"/>
</dbReference>
<organism evidence="1 2">
    <name type="scientific">Candidatus Manganitrophus noduliformans</name>
    <dbReference type="NCBI Taxonomy" id="2606439"/>
    <lineage>
        <taxon>Bacteria</taxon>
        <taxon>Pseudomonadati</taxon>
        <taxon>Nitrospirota</taxon>
        <taxon>Nitrospiria</taxon>
        <taxon>Candidatus Troglogloeales</taxon>
        <taxon>Candidatus Manganitrophaceae</taxon>
        <taxon>Candidatus Manganitrophus</taxon>
    </lineage>
</organism>
<dbReference type="EMBL" id="VTOW01000002">
    <property type="protein sequence ID" value="NKE71498.1"/>
    <property type="molecule type" value="Genomic_DNA"/>
</dbReference>
<dbReference type="SUPFAM" id="SSF55961">
    <property type="entry name" value="Bet v1-like"/>
    <property type="match status" value="1"/>
</dbReference>
<dbReference type="Gene3D" id="3.30.530.20">
    <property type="match status" value="1"/>
</dbReference>
<protein>
    <submittedName>
        <fullName evidence="1">Carbon monoxide dehydrogenase</fullName>
    </submittedName>
</protein>
<comment type="caution">
    <text evidence="1">The sequence shown here is derived from an EMBL/GenBank/DDBJ whole genome shotgun (WGS) entry which is preliminary data.</text>
</comment>
<keyword evidence="2" id="KW-1185">Reference proteome</keyword>
<dbReference type="InterPro" id="IPR010419">
    <property type="entry name" value="CO_DH_gsu"/>
</dbReference>
<proteinExistence type="predicted"/>
<gene>
    <name evidence="1" type="ORF">MNODULE_12180</name>
</gene>